<accession>A0A097EJI4</accession>
<dbReference type="SUPFAM" id="SSF51182">
    <property type="entry name" value="RmlC-like cupins"/>
    <property type="match status" value="1"/>
</dbReference>
<evidence type="ECO:0000313" key="3">
    <source>
        <dbReference type="Proteomes" id="UP000033200"/>
    </source>
</evidence>
<evidence type="ECO:0000313" key="2">
    <source>
        <dbReference type="EMBL" id="AIT07722.1"/>
    </source>
</evidence>
<dbReference type="InterPro" id="IPR011051">
    <property type="entry name" value="RmlC_Cupin_sf"/>
</dbReference>
<dbReference type="Proteomes" id="UP000033200">
    <property type="component" value="Chromosome"/>
</dbReference>
<dbReference type="AlphaFoldDB" id="A0A097EJI4"/>
<dbReference type="EMBL" id="CP009571">
    <property type="protein sequence ID" value="AIT07722.1"/>
    <property type="molecule type" value="Genomic_DNA"/>
</dbReference>
<dbReference type="KEGG" id="stax:MC45_16645"/>
<dbReference type="HOGENOM" id="CLU_830614_0_0_5"/>
<name>A0A097EJI4_9SPHN</name>
<dbReference type="STRING" id="1549858.MC45_16645"/>
<sequence>MAMSEALFATQPSTEGLRSDVAVLSTNNQTGYRAFKAGSFEFSRDEYFARLAWPGGTHILPIDVFLRAMMRDVAWGFFYGVVNFDGVFGTINHYGEVTVFAGRFNDAYTAAGRDYEERFAAGVLMGVFKDILSDWTNSGFDPFAAPMETGTPWGIKNGDNDEAITRQRVTARRMVGLPGDTPVRSDANGFPVNRQFADVAQDQPLVEAEPGFEHEVSAYNLFGYLSRSDVTWNPSVCSVVGDSLFCPTSEEFILPVEHGNDRCEWFLQLSDEITWDVKDKDTGKPRARVLARAGDICCMPADIRHQGYSTKRSMLLVWENGSSRIPEMIANGTAPVVAVDF</sequence>
<dbReference type="CDD" id="cd20492">
    <property type="entry name" value="cupin_HQDO_large_C"/>
    <property type="match status" value="1"/>
</dbReference>
<keyword evidence="3" id="KW-1185">Reference proteome</keyword>
<protein>
    <submittedName>
        <fullName evidence="2">Hydroxyquinol 1,2-dioxygenase</fullName>
    </submittedName>
</protein>
<dbReference type="Pfam" id="PF18191">
    <property type="entry name" value="PnpCD_PnpD_N"/>
    <property type="match status" value="1"/>
</dbReference>
<dbReference type="eggNOG" id="ENOG502Z8WU">
    <property type="taxonomic scope" value="Bacteria"/>
</dbReference>
<feature type="domain" description="Hydroquinone 1,2-dioxygenase large subunit N-terminal" evidence="1">
    <location>
        <begin position="28"/>
        <end position="169"/>
    </location>
</feature>
<evidence type="ECO:0000259" key="1">
    <source>
        <dbReference type="Pfam" id="PF18191"/>
    </source>
</evidence>
<dbReference type="InterPro" id="IPR040908">
    <property type="entry name" value="PnpCD_PnpD_N"/>
</dbReference>
<gene>
    <name evidence="2" type="ORF">MC45_16645</name>
</gene>
<organism evidence="2 3">
    <name type="scientific">Sphingomonas taxi</name>
    <dbReference type="NCBI Taxonomy" id="1549858"/>
    <lineage>
        <taxon>Bacteria</taxon>
        <taxon>Pseudomonadati</taxon>
        <taxon>Pseudomonadota</taxon>
        <taxon>Alphaproteobacteria</taxon>
        <taxon>Sphingomonadales</taxon>
        <taxon>Sphingomonadaceae</taxon>
        <taxon>Sphingomonas</taxon>
    </lineage>
</organism>
<proteinExistence type="predicted"/>
<dbReference type="RefSeq" id="WP_038665572.1">
    <property type="nucleotide sequence ID" value="NZ_CP009571.1"/>
</dbReference>
<keyword evidence="2" id="KW-0560">Oxidoreductase</keyword>
<reference evidence="2 3" key="1">
    <citation type="submission" date="2014-09" db="EMBL/GenBank/DDBJ databases">
        <title>Using Illumina technology Improving SMRT sequencing Genome Assembly by RASTools.</title>
        <authorList>
            <person name="Zhou Y."/>
            <person name="Ma T."/>
            <person name="Liu T."/>
        </authorList>
    </citation>
    <scope>NUCLEOTIDE SEQUENCE [LARGE SCALE GENOMIC DNA]</scope>
    <source>
        <strain evidence="2 3">ATCC 55669</strain>
    </source>
</reference>
<dbReference type="GO" id="GO:0051213">
    <property type="term" value="F:dioxygenase activity"/>
    <property type="evidence" value="ECO:0007669"/>
    <property type="project" value="UniProtKB-KW"/>
</dbReference>
<keyword evidence="2" id="KW-0223">Dioxygenase</keyword>